<name>A0ABY9XUB0_9FLAO</name>
<evidence type="ECO:0000313" key="3">
    <source>
        <dbReference type="EMBL" id="WNH09395.1"/>
    </source>
</evidence>
<accession>A0ABY9XUB0</accession>
<dbReference type="Pfam" id="PF18962">
    <property type="entry name" value="Por_Secre_tail"/>
    <property type="match status" value="1"/>
</dbReference>
<evidence type="ECO:0000259" key="2">
    <source>
        <dbReference type="Pfam" id="PF18962"/>
    </source>
</evidence>
<sequence length="206" mass="22467">MAMFVPAGEIDEVSTRYIQFGISASEGTELNIDEISLYVGGAGGNGMRCRISYSIDDFANTSVVEEFPSMVVNTMYAVSKIPTVKLAYGETLKLRVYPWYGGEATGKTICLADVNIHGVATPSLSIDKPLKNQLKWILEDGLIKIKNAPVNSKVSIYDLTGRLIYKSANKNNGQELLIIKSPTPKGIYIGKVESQEGTQTTKFFAP</sequence>
<protein>
    <submittedName>
        <fullName evidence="3">T9SS type A sorting domain-containing protein</fullName>
    </submittedName>
</protein>
<dbReference type="NCBIfam" id="TIGR04183">
    <property type="entry name" value="Por_Secre_tail"/>
    <property type="match status" value="1"/>
</dbReference>
<dbReference type="InterPro" id="IPR026444">
    <property type="entry name" value="Secre_tail"/>
</dbReference>
<feature type="domain" description="Secretion system C-terminal sorting" evidence="2">
    <location>
        <begin position="143"/>
        <end position="203"/>
    </location>
</feature>
<keyword evidence="1" id="KW-0732">Signal</keyword>
<evidence type="ECO:0000256" key="1">
    <source>
        <dbReference type="ARBA" id="ARBA00022729"/>
    </source>
</evidence>
<organism evidence="3 4">
    <name type="scientific">Thalassobellus suaedae</name>
    <dbReference type="NCBI Taxonomy" id="3074124"/>
    <lineage>
        <taxon>Bacteria</taxon>
        <taxon>Pseudomonadati</taxon>
        <taxon>Bacteroidota</taxon>
        <taxon>Flavobacteriia</taxon>
        <taxon>Flavobacteriales</taxon>
        <taxon>Flavobacteriaceae</taxon>
        <taxon>Thalassobellus</taxon>
    </lineage>
</organism>
<reference evidence="3 4" key="1">
    <citation type="submission" date="2023-09" db="EMBL/GenBank/DDBJ databases">
        <title>Thalassobella suaedae gen. nov., sp. nov., a marine bacterium of the family Flavobacteriaceae isolated from a halophyte Suaeda japonica.</title>
        <authorList>
            <person name="Lee S.Y."/>
            <person name="Hwang C.Y."/>
        </authorList>
    </citation>
    <scope>NUCLEOTIDE SEQUENCE [LARGE SCALE GENOMIC DNA]</scope>
    <source>
        <strain evidence="3 4">HL-DH14</strain>
    </source>
</reference>
<dbReference type="EMBL" id="CP134537">
    <property type="protein sequence ID" value="WNH09395.1"/>
    <property type="molecule type" value="Genomic_DNA"/>
</dbReference>
<dbReference type="RefSeq" id="WP_415865866.1">
    <property type="nucleotide sequence ID" value="NZ_CP134537.1"/>
</dbReference>
<gene>
    <name evidence="3" type="ORF">RHP51_01240</name>
</gene>
<evidence type="ECO:0000313" key="4">
    <source>
        <dbReference type="Proteomes" id="UP001302806"/>
    </source>
</evidence>
<dbReference type="Proteomes" id="UP001302806">
    <property type="component" value="Chromosome"/>
</dbReference>
<proteinExistence type="predicted"/>